<organism evidence="1 2">
    <name type="scientific">Melioribacter roseus (strain DSM 23840 / JCM 17771 / VKM B-2668 / P3M-2)</name>
    <dbReference type="NCBI Taxonomy" id="1191523"/>
    <lineage>
        <taxon>Bacteria</taxon>
        <taxon>Pseudomonadati</taxon>
        <taxon>Ignavibacteriota</taxon>
        <taxon>Ignavibacteria</taxon>
        <taxon>Ignavibacteriales</taxon>
        <taxon>Melioribacteraceae</taxon>
        <taxon>Melioribacter</taxon>
    </lineage>
</organism>
<dbReference type="AlphaFoldDB" id="I7A4D8"/>
<proteinExistence type="predicted"/>
<evidence type="ECO:0000313" key="1">
    <source>
        <dbReference type="EMBL" id="AFN74771.1"/>
    </source>
</evidence>
<dbReference type="KEGG" id="mro:MROS_1534"/>
<sequence length="93" mass="11070">MKDSIINGKRYFKKIYYKINPLSNDLVCWERNDTVSGVTFMLDFEDVNGNGDYTEELPVDSLENPWWSRYITYKYSFTVPNPFSLPWSKIYTC</sequence>
<dbReference type="EMBL" id="CP003557">
    <property type="protein sequence ID" value="AFN74771.1"/>
    <property type="molecule type" value="Genomic_DNA"/>
</dbReference>
<dbReference type="STRING" id="1191523.MROS_1534"/>
<name>I7A4D8_MELRP</name>
<protein>
    <submittedName>
        <fullName evidence="1">Uncharacterized protein</fullName>
    </submittedName>
</protein>
<accession>I7A4D8</accession>
<keyword evidence="2" id="KW-1185">Reference proteome</keyword>
<gene>
    <name evidence="1" type="ordered locus">MROS_1534</name>
</gene>
<evidence type="ECO:0000313" key="2">
    <source>
        <dbReference type="Proteomes" id="UP000009011"/>
    </source>
</evidence>
<dbReference type="HOGENOM" id="CLU_2396228_0_0_10"/>
<dbReference type="Proteomes" id="UP000009011">
    <property type="component" value="Chromosome"/>
</dbReference>
<reference evidence="1 2" key="1">
    <citation type="journal article" date="2013" name="PLoS ONE">
        <title>Genomic analysis of Melioribacter roseus, facultatively anaerobic organotrophic bacterium representing a novel deep lineage within Bacteriodetes/Chlorobi group.</title>
        <authorList>
            <person name="Kadnikov V.V."/>
            <person name="Mardanov A.V."/>
            <person name="Podosokorskaya O.A."/>
            <person name="Gavrilov S.N."/>
            <person name="Kublanov I.V."/>
            <person name="Beletsky A.V."/>
            <person name="Bonch-Osmolovskaya E.A."/>
            <person name="Ravin N.V."/>
        </authorList>
    </citation>
    <scope>NUCLEOTIDE SEQUENCE [LARGE SCALE GENOMIC DNA]</scope>
    <source>
        <strain evidence="2">JCM 17771 / P3M-2</strain>
    </source>
</reference>